<organism evidence="1 2">
    <name type="scientific">Apiospora marii</name>
    <dbReference type="NCBI Taxonomy" id="335849"/>
    <lineage>
        <taxon>Eukaryota</taxon>
        <taxon>Fungi</taxon>
        <taxon>Dikarya</taxon>
        <taxon>Ascomycota</taxon>
        <taxon>Pezizomycotina</taxon>
        <taxon>Sordariomycetes</taxon>
        <taxon>Xylariomycetidae</taxon>
        <taxon>Amphisphaeriales</taxon>
        <taxon>Apiosporaceae</taxon>
        <taxon>Apiospora</taxon>
    </lineage>
</organism>
<keyword evidence="2" id="KW-1185">Reference proteome</keyword>
<proteinExistence type="predicted"/>
<comment type="caution">
    <text evidence="1">The sequence shown here is derived from an EMBL/GenBank/DDBJ whole genome shotgun (WGS) entry which is preliminary data.</text>
</comment>
<evidence type="ECO:0000313" key="1">
    <source>
        <dbReference type="EMBL" id="KAK7993070.1"/>
    </source>
</evidence>
<sequence length="191" mass="21387">MPGNCTEVLHMDHPDGPTEFLSCSITHREKGTKGSNSGHYSTILFKNAGCDAPDIETTQMTREFRALVHQAWRDACRRLFPADYCFAAGYFQPQPRPAVSLLPEDDAAFSLAILLQLRDPHEPEAACLRSFLRAFGDALGQKFAENFPWGVVFPEELWVVVMNPPSQDRAQSREARPPKAAAFEKSVFRFG</sequence>
<dbReference type="Proteomes" id="UP001396898">
    <property type="component" value="Unassembled WGS sequence"/>
</dbReference>
<gene>
    <name evidence="1" type="ORF">PG991_016249</name>
</gene>
<protein>
    <recommendedName>
        <fullName evidence="3">Tautomerase cis-CaaD-like domain-containing protein</fullName>
    </recommendedName>
</protein>
<reference evidence="1 2" key="1">
    <citation type="submission" date="2023-01" db="EMBL/GenBank/DDBJ databases">
        <title>Analysis of 21 Apiospora genomes using comparative genomics revels a genus with tremendous synthesis potential of carbohydrate active enzymes and secondary metabolites.</title>
        <authorList>
            <person name="Sorensen T."/>
        </authorList>
    </citation>
    <scope>NUCLEOTIDE SEQUENCE [LARGE SCALE GENOMIC DNA]</scope>
    <source>
        <strain evidence="1 2">CBS 20057</strain>
    </source>
</reference>
<evidence type="ECO:0000313" key="2">
    <source>
        <dbReference type="Proteomes" id="UP001396898"/>
    </source>
</evidence>
<dbReference type="EMBL" id="JAQQWI010000025">
    <property type="protein sequence ID" value="KAK7993070.1"/>
    <property type="molecule type" value="Genomic_DNA"/>
</dbReference>
<name>A0ABR1QZJ7_9PEZI</name>
<evidence type="ECO:0008006" key="3">
    <source>
        <dbReference type="Google" id="ProtNLM"/>
    </source>
</evidence>
<accession>A0ABR1QZJ7</accession>